<reference evidence="3" key="1">
    <citation type="journal article" date="2018" name="PLoS ONE">
        <title>Chinook salmon (Oncorhynchus tshawytscha) genome and transcriptome.</title>
        <authorList>
            <person name="Christensen K.A."/>
            <person name="Leong J.S."/>
            <person name="Sakhrani D."/>
            <person name="Biagi C.A."/>
            <person name="Minkley D.R."/>
            <person name="Withler R.E."/>
            <person name="Rondeau E.B."/>
            <person name="Koop B.F."/>
            <person name="Devlin R.H."/>
        </authorList>
    </citation>
    <scope>NUCLEOTIDE SEQUENCE [LARGE SCALE GENOMIC DNA]</scope>
</reference>
<keyword evidence="3" id="KW-1185">Reference proteome</keyword>
<feature type="domain" description="Alkylated DNA repair protein AlkB homologue 8 N-terminal" evidence="1">
    <location>
        <begin position="68"/>
        <end position="109"/>
    </location>
</feature>
<protein>
    <recommendedName>
        <fullName evidence="1">Alkylated DNA repair protein AlkB homologue 8 N-terminal domain-containing protein</fullName>
    </recommendedName>
</protein>
<dbReference type="GO" id="GO:0016706">
    <property type="term" value="F:2-oxoglutarate-dependent dioxygenase activity"/>
    <property type="evidence" value="ECO:0007669"/>
    <property type="project" value="InterPro"/>
</dbReference>
<evidence type="ECO:0000259" key="1">
    <source>
        <dbReference type="Pfam" id="PF09004"/>
    </source>
</evidence>
<evidence type="ECO:0000313" key="3">
    <source>
        <dbReference type="Proteomes" id="UP000694402"/>
    </source>
</evidence>
<accession>A0AAZ3P3X5</accession>
<dbReference type="GO" id="GO:0008168">
    <property type="term" value="F:methyltransferase activity"/>
    <property type="evidence" value="ECO:0007669"/>
    <property type="project" value="InterPro"/>
</dbReference>
<dbReference type="AlphaFoldDB" id="A0AAZ3P3X5"/>
<dbReference type="Proteomes" id="UP000694402">
    <property type="component" value="Unassembled WGS sequence"/>
</dbReference>
<name>A0AAZ3P3X5_ONCTS</name>
<sequence>MTNGDREEVRVLSVWCQHLSLNVIKTKELIVDYRKKRTEHAPILIDGAVVEQVESFKFLGVHMTNLTWSKNTKTVVKRARQNLFPLRRLKRFGMGPQILKRFYSCTIESILTGCITAWYGNCSASVRKLLQRVVRTAQYITGVKLPAIQDLYTRRCQRKTHKIVKDFSHPSHRLFSLLPHGKRYRSAKSRSKRLLNSFYPQAIRLLNT</sequence>
<reference evidence="2" key="3">
    <citation type="submission" date="2025-09" db="UniProtKB">
        <authorList>
            <consortium name="Ensembl"/>
        </authorList>
    </citation>
    <scope>IDENTIFICATION</scope>
</reference>
<dbReference type="Ensembl" id="ENSOTST00005186796.1">
    <property type="protein sequence ID" value="ENSOTSP00005111250.1"/>
    <property type="gene ID" value="ENSOTSG00005069078.1"/>
</dbReference>
<reference evidence="2" key="2">
    <citation type="submission" date="2025-08" db="UniProtKB">
        <authorList>
            <consortium name="Ensembl"/>
        </authorList>
    </citation>
    <scope>IDENTIFICATION</scope>
</reference>
<dbReference type="Pfam" id="PF09004">
    <property type="entry name" value="ALKBH8_N"/>
    <property type="match status" value="1"/>
</dbReference>
<dbReference type="GeneTree" id="ENSGT01060000248997"/>
<evidence type="ECO:0000313" key="2">
    <source>
        <dbReference type="Ensembl" id="ENSOTSP00005111250.1"/>
    </source>
</evidence>
<organism evidence="2 3">
    <name type="scientific">Oncorhynchus tshawytscha</name>
    <name type="common">Chinook salmon</name>
    <name type="synonym">Salmo tshawytscha</name>
    <dbReference type="NCBI Taxonomy" id="74940"/>
    <lineage>
        <taxon>Eukaryota</taxon>
        <taxon>Metazoa</taxon>
        <taxon>Chordata</taxon>
        <taxon>Craniata</taxon>
        <taxon>Vertebrata</taxon>
        <taxon>Euteleostomi</taxon>
        <taxon>Actinopterygii</taxon>
        <taxon>Neopterygii</taxon>
        <taxon>Teleostei</taxon>
        <taxon>Protacanthopterygii</taxon>
        <taxon>Salmoniformes</taxon>
        <taxon>Salmonidae</taxon>
        <taxon>Salmoninae</taxon>
        <taxon>Oncorhynchus</taxon>
    </lineage>
</organism>
<proteinExistence type="predicted"/>
<dbReference type="InterPro" id="IPR015095">
    <property type="entry name" value="AlkB_hom8_N"/>
</dbReference>